<dbReference type="PANTHER" id="PTHR30290">
    <property type="entry name" value="PERIPLASMIC BINDING COMPONENT OF ABC TRANSPORTER"/>
    <property type="match status" value="1"/>
</dbReference>
<feature type="domain" description="Solute-binding protein family 5" evidence="4">
    <location>
        <begin position="94"/>
        <end position="439"/>
    </location>
</feature>
<comment type="caution">
    <text evidence="5">The sequence shown here is derived from an EMBL/GenBank/DDBJ whole genome shotgun (WGS) entry which is preliminary data.</text>
</comment>
<keyword evidence="3" id="KW-0732">Signal</keyword>
<organism evidence="5 6">
    <name type="scientific">Bradyrhizobium forestalis</name>
    <dbReference type="NCBI Taxonomy" id="1419263"/>
    <lineage>
        <taxon>Bacteria</taxon>
        <taxon>Pseudomonadati</taxon>
        <taxon>Pseudomonadota</taxon>
        <taxon>Alphaproteobacteria</taxon>
        <taxon>Hyphomicrobiales</taxon>
        <taxon>Nitrobacteraceae</taxon>
        <taxon>Bradyrhizobium</taxon>
    </lineage>
</organism>
<dbReference type="GO" id="GO:0043190">
    <property type="term" value="C:ATP-binding cassette (ABC) transporter complex"/>
    <property type="evidence" value="ECO:0007669"/>
    <property type="project" value="InterPro"/>
</dbReference>
<dbReference type="GO" id="GO:0030288">
    <property type="term" value="C:outer membrane-bounded periplasmic space"/>
    <property type="evidence" value="ECO:0007669"/>
    <property type="project" value="UniProtKB-ARBA"/>
</dbReference>
<dbReference type="PANTHER" id="PTHR30290:SF38">
    <property type="entry name" value="D,D-DIPEPTIDE-BINDING PERIPLASMIC PROTEIN DDPA-RELATED"/>
    <property type="match status" value="1"/>
</dbReference>
<reference evidence="5 6" key="1">
    <citation type="submission" date="2017-11" db="EMBL/GenBank/DDBJ databases">
        <title>Bradyrhizobium forestalis sp. nov., an efficient nitrogen-fixing bacterium isolated from nodules of forest legume species in the Amazon.</title>
        <authorList>
            <person name="Costa E.M."/>
            <person name="Guimaraes A."/>
            <person name="Carvalho T.S."/>
            <person name="Rodrigues T.L."/>
            <person name="Ribeiro P.R.A."/>
            <person name="Lebbe L."/>
            <person name="Willems A."/>
            <person name="Moreira F.M.S."/>
        </authorList>
    </citation>
    <scope>NUCLEOTIDE SEQUENCE [LARGE SCALE GENOMIC DNA]</scope>
    <source>
        <strain evidence="5 6">INPA54B</strain>
    </source>
</reference>
<dbReference type="InterPro" id="IPR000914">
    <property type="entry name" value="SBP_5_dom"/>
</dbReference>
<dbReference type="Proteomes" id="UP000231194">
    <property type="component" value="Unassembled WGS sequence"/>
</dbReference>
<dbReference type="InterPro" id="IPR039424">
    <property type="entry name" value="SBP_5"/>
</dbReference>
<evidence type="ECO:0000256" key="2">
    <source>
        <dbReference type="ARBA" id="ARBA00005695"/>
    </source>
</evidence>
<comment type="subcellular location">
    <subcellularLocation>
        <location evidence="1">Periplasm</location>
    </subcellularLocation>
</comment>
<evidence type="ECO:0000259" key="4">
    <source>
        <dbReference type="Pfam" id="PF00496"/>
    </source>
</evidence>
<evidence type="ECO:0000313" key="6">
    <source>
        <dbReference type="Proteomes" id="UP000231194"/>
    </source>
</evidence>
<dbReference type="Pfam" id="PF00496">
    <property type="entry name" value="SBP_bac_5"/>
    <property type="match status" value="1"/>
</dbReference>
<dbReference type="AlphaFoldDB" id="A0A2M8R071"/>
<dbReference type="EMBL" id="PGVG01000041">
    <property type="protein sequence ID" value="PJG51200.1"/>
    <property type="molecule type" value="Genomic_DNA"/>
</dbReference>
<name>A0A2M8R071_9BRAD</name>
<sequence length="545" mass="61158">MRFRGGEIMKLSRYLRPVPIAAVGAAIAIGFAGPPVQAAPKQGGTLNFVVPDEPPSWDGHRETTFALIHPFAPFYSVLIKVNPDNPSSPTDFVCDLCTEMPTPADGGKTYTFKIKPGVKFHDGTPLTAHDIVASFRKIIFPPEGTTSARVAFFVMVDSVEAPDDHTVVFKLKYPSGAFIPALATPYNFIYSKAKLAEDIRWYEKNVMGSGPFKFVGREAGAYVRGERNKDYHVAGLPYLDGFEAIFSNKQAVRVQAIRGDRAAIEFRGFPPKSRDDLVAALGKDVTVQESDWNCVLLFTPNHRKKPFDDVRVRRALTLGVDRWGGSESLSRIAIVKAVGGVAFPGHPLAATKVELEQLPGYWPDINKSRAEAKRLLQEAGVPDLKFVLWNRAVDQPYTIVGTWLIDQWRQIGVTVEQKMEPTGPFYARLRSQDFDVTVDFNCQSVVNPLLDIGKFLSEDIGNESYGGYTDRDLDKIFEAMNRTSDTAEQRKLMRQFEKRVLDEQAHSFVTLWWNRIIPHRSYLKGWKVSPSHYLNQDLANVWLDK</sequence>
<dbReference type="PIRSF" id="PIRSF002741">
    <property type="entry name" value="MppA"/>
    <property type="match status" value="1"/>
</dbReference>
<accession>A0A2M8R071</accession>
<evidence type="ECO:0000256" key="1">
    <source>
        <dbReference type="ARBA" id="ARBA00004418"/>
    </source>
</evidence>
<dbReference type="Gene3D" id="3.40.190.10">
    <property type="entry name" value="Periplasmic binding protein-like II"/>
    <property type="match status" value="1"/>
</dbReference>
<protein>
    <submittedName>
        <fullName evidence="5">ABC transporter substrate-binding protein</fullName>
    </submittedName>
</protein>
<gene>
    <name evidence="5" type="ORF">CVM73_32405</name>
</gene>
<dbReference type="SUPFAM" id="SSF53850">
    <property type="entry name" value="Periplasmic binding protein-like II"/>
    <property type="match status" value="1"/>
</dbReference>
<keyword evidence="6" id="KW-1185">Reference proteome</keyword>
<evidence type="ECO:0000256" key="3">
    <source>
        <dbReference type="ARBA" id="ARBA00022729"/>
    </source>
</evidence>
<dbReference type="GO" id="GO:0015833">
    <property type="term" value="P:peptide transport"/>
    <property type="evidence" value="ECO:0007669"/>
    <property type="project" value="TreeGrafter"/>
</dbReference>
<dbReference type="Gene3D" id="3.10.105.10">
    <property type="entry name" value="Dipeptide-binding Protein, Domain 3"/>
    <property type="match status" value="1"/>
</dbReference>
<comment type="similarity">
    <text evidence="2">Belongs to the bacterial solute-binding protein 5 family.</text>
</comment>
<dbReference type="GO" id="GO:1904680">
    <property type="term" value="F:peptide transmembrane transporter activity"/>
    <property type="evidence" value="ECO:0007669"/>
    <property type="project" value="TreeGrafter"/>
</dbReference>
<dbReference type="InterPro" id="IPR030678">
    <property type="entry name" value="Peptide/Ni-bd"/>
</dbReference>
<evidence type="ECO:0000313" key="5">
    <source>
        <dbReference type="EMBL" id="PJG51200.1"/>
    </source>
</evidence>
<proteinExistence type="inferred from homology"/>